<evidence type="ECO:0000313" key="2">
    <source>
        <dbReference type="WBParaSite" id="MhA1_Contig2177.frz3.gene3"/>
    </source>
</evidence>
<name>A0A1I8BET6_MELHA</name>
<keyword evidence="1" id="KW-1185">Reference proteome</keyword>
<reference evidence="2" key="1">
    <citation type="submission" date="2016-11" db="UniProtKB">
        <authorList>
            <consortium name="WormBaseParasite"/>
        </authorList>
    </citation>
    <scope>IDENTIFICATION</scope>
</reference>
<dbReference type="WBParaSite" id="MhA1_Contig2177.frz3.gene3">
    <property type="protein sequence ID" value="MhA1_Contig2177.frz3.gene3"/>
    <property type="gene ID" value="MhA1_Contig2177.frz3.gene3"/>
</dbReference>
<evidence type="ECO:0000313" key="1">
    <source>
        <dbReference type="Proteomes" id="UP000095281"/>
    </source>
</evidence>
<protein>
    <submittedName>
        <fullName evidence="2">Apple domain-containing protein</fullName>
    </submittedName>
</protein>
<accession>A0A1I8BET6</accession>
<proteinExistence type="predicted"/>
<organism evidence="1 2">
    <name type="scientific">Meloidogyne hapla</name>
    <name type="common">Root-knot nematode worm</name>
    <dbReference type="NCBI Taxonomy" id="6305"/>
    <lineage>
        <taxon>Eukaryota</taxon>
        <taxon>Metazoa</taxon>
        <taxon>Ecdysozoa</taxon>
        <taxon>Nematoda</taxon>
        <taxon>Chromadorea</taxon>
        <taxon>Rhabditida</taxon>
        <taxon>Tylenchina</taxon>
        <taxon>Tylenchomorpha</taxon>
        <taxon>Tylenchoidea</taxon>
        <taxon>Meloidogynidae</taxon>
        <taxon>Meloidogyninae</taxon>
        <taxon>Meloidogyne</taxon>
    </lineage>
</organism>
<dbReference type="Proteomes" id="UP000095281">
    <property type="component" value="Unplaced"/>
</dbReference>
<dbReference type="AlphaFoldDB" id="A0A1I8BET6"/>
<sequence>MCNTKDLFDNTLFCLNKGKEKNYKKAIKQCNEECFVYRDNDGNYKKHEFHYNCGRCPVSNELFRNTSDVSLSKKLIGIEINEIQCADCNNSPLCNNETFFEEQLFCLEKTANETKVIKGTRVCKNKCFVSRNYTTGNCK</sequence>